<gene>
    <name evidence="1" type="ORF">SDC9_75301</name>
</gene>
<dbReference type="AlphaFoldDB" id="A0A644YQL9"/>
<reference evidence="1" key="1">
    <citation type="submission" date="2019-08" db="EMBL/GenBank/DDBJ databases">
        <authorList>
            <person name="Kucharzyk K."/>
            <person name="Murdoch R.W."/>
            <person name="Higgins S."/>
            <person name="Loffler F."/>
        </authorList>
    </citation>
    <scope>NUCLEOTIDE SEQUENCE</scope>
</reference>
<name>A0A644YQL9_9ZZZZ</name>
<evidence type="ECO:0000313" key="1">
    <source>
        <dbReference type="EMBL" id="MPM28773.1"/>
    </source>
</evidence>
<comment type="caution">
    <text evidence="1">The sequence shown here is derived from an EMBL/GenBank/DDBJ whole genome shotgun (WGS) entry which is preliminary data.</text>
</comment>
<protein>
    <submittedName>
        <fullName evidence="1">Uncharacterized protein</fullName>
    </submittedName>
</protein>
<proteinExistence type="predicted"/>
<sequence>MSFGYAAAERAAIERTYEDTAIISRTTPQTGTNKITKSVPSVVYSNIICALSKGSDKSEQTKAQNKIDYDAVVFSPPDFLILPGDKIALKRFGRSDPNSSIVYNFEVVGRPSIYESAKMEHNRLNEHLERDHGQIVVKNHKND</sequence>
<dbReference type="EMBL" id="VSSQ01005343">
    <property type="protein sequence ID" value="MPM28773.1"/>
    <property type="molecule type" value="Genomic_DNA"/>
</dbReference>
<organism evidence="1">
    <name type="scientific">bioreactor metagenome</name>
    <dbReference type="NCBI Taxonomy" id="1076179"/>
    <lineage>
        <taxon>unclassified sequences</taxon>
        <taxon>metagenomes</taxon>
        <taxon>ecological metagenomes</taxon>
    </lineage>
</organism>
<accession>A0A644YQL9</accession>